<reference evidence="2 3" key="1">
    <citation type="journal article" date="2010" name="Science">
        <title>Genomic analysis of organismal complexity in the multicellular green alga Volvox carteri.</title>
        <authorList>
            <person name="Prochnik S.E."/>
            <person name="Umen J."/>
            <person name="Nedelcu A.M."/>
            <person name="Hallmann A."/>
            <person name="Miller S.M."/>
            <person name="Nishii I."/>
            <person name="Ferris P."/>
            <person name="Kuo A."/>
            <person name="Mitros T."/>
            <person name="Fritz-Laylin L.K."/>
            <person name="Hellsten U."/>
            <person name="Chapman J."/>
            <person name="Simakov O."/>
            <person name="Rensing S.A."/>
            <person name="Terry A."/>
            <person name="Pangilinan J."/>
            <person name="Kapitonov V."/>
            <person name="Jurka J."/>
            <person name="Salamov A."/>
            <person name="Shapiro H."/>
            <person name="Schmutz J."/>
            <person name="Grimwood J."/>
            <person name="Lindquist E."/>
            <person name="Lucas S."/>
            <person name="Grigoriev I.V."/>
            <person name="Schmitt R."/>
            <person name="Kirk D."/>
            <person name="Rokhsar D.S."/>
        </authorList>
    </citation>
    <scope>NUCLEOTIDE SEQUENCE [LARGE SCALE GENOMIC DNA]</scope>
    <source>
        <strain evidence="3">f. Nagariensis / Eve</strain>
    </source>
</reference>
<dbReference type="GO" id="GO:0005840">
    <property type="term" value="C:ribosome"/>
    <property type="evidence" value="ECO:0007669"/>
    <property type="project" value="UniProtKB-KW"/>
</dbReference>
<dbReference type="PROSITE" id="PS50159">
    <property type="entry name" value="RIBOSOMAL_S13_2"/>
    <property type="match status" value="1"/>
</dbReference>
<dbReference type="InterPro" id="IPR010979">
    <property type="entry name" value="Ribosomal_uS13-like_H2TH"/>
</dbReference>
<keyword evidence="2" id="KW-0689">Ribosomal protein</keyword>
<evidence type="ECO:0000313" key="2">
    <source>
        <dbReference type="EMBL" id="EFJ49402.1"/>
    </source>
</evidence>
<dbReference type="Proteomes" id="UP000001058">
    <property type="component" value="Unassembled WGS sequence"/>
</dbReference>
<keyword evidence="3" id="KW-1185">Reference proteome</keyword>
<sequence length="195" mass="21916">MSRSRHRSSASPHLSCPEQREPAGRQQRLNDQTSRYEPGYCVACVIVGDGFRSVRYRTFTLQRANNQSADGYLGKHKTKGTHHVQVCNGTRYCRKGDGVPMPPKMENGKIIKQTEACGISKDLKVKDIKETYLQKVASYIEANFVTGDALRRQIRENVAAEVAINSQRGMHHMQLSRQPKAGMIRSPLFAKGAKR</sequence>
<dbReference type="EMBL" id="GL378335">
    <property type="protein sequence ID" value="EFJ49402.1"/>
    <property type="molecule type" value="Genomic_DNA"/>
</dbReference>
<dbReference type="SUPFAM" id="SSF46946">
    <property type="entry name" value="S13-like H2TH domain"/>
    <property type="match status" value="1"/>
</dbReference>
<gene>
    <name evidence="2" type="primary">mrpS13</name>
    <name evidence="2" type="ORF">VOLCADRAFT_104303</name>
</gene>
<dbReference type="AlphaFoldDB" id="D8TSN6"/>
<dbReference type="GO" id="GO:0003676">
    <property type="term" value="F:nucleic acid binding"/>
    <property type="evidence" value="ECO:0007669"/>
    <property type="project" value="InterPro"/>
</dbReference>
<name>D8TSN6_VOLCA</name>
<dbReference type="GeneID" id="9618672"/>
<accession>D8TSN6</accession>
<proteinExistence type="predicted"/>
<dbReference type="RefSeq" id="XP_002949383.1">
    <property type="nucleotide sequence ID" value="XM_002949337.1"/>
</dbReference>
<feature type="region of interest" description="Disordered" evidence="1">
    <location>
        <begin position="1"/>
        <end position="32"/>
    </location>
</feature>
<evidence type="ECO:0000256" key="1">
    <source>
        <dbReference type="SAM" id="MobiDB-lite"/>
    </source>
</evidence>
<organism evidence="3">
    <name type="scientific">Volvox carteri f. nagariensis</name>
    <dbReference type="NCBI Taxonomy" id="3068"/>
    <lineage>
        <taxon>Eukaryota</taxon>
        <taxon>Viridiplantae</taxon>
        <taxon>Chlorophyta</taxon>
        <taxon>core chlorophytes</taxon>
        <taxon>Chlorophyceae</taxon>
        <taxon>CS clade</taxon>
        <taxon>Chlamydomonadales</taxon>
        <taxon>Volvocaceae</taxon>
        <taxon>Volvox</taxon>
    </lineage>
</organism>
<dbReference type="STRING" id="3068.D8TSN6"/>
<protein>
    <submittedName>
        <fullName evidence="2">Mitochondrial ribosomal protein S13</fullName>
    </submittedName>
</protein>
<keyword evidence="2" id="KW-0687">Ribonucleoprotein</keyword>
<dbReference type="KEGG" id="vcn:VOLCADRAFT_104303"/>
<evidence type="ECO:0000313" key="3">
    <source>
        <dbReference type="Proteomes" id="UP000001058"/>
    </source>
</evidence>
<dbReference type="OrthoDB" id="525520at2759"/>
<dbReference type="InParanoid" id="D8TSN6"/>